<dbReference type="AlphaFoldDB" id="A0A9D1EBT8"/>
<organism evidence="7 8">
    <name type="scientific">Candidatus Fimimorpha faecalis</name>
    <dbReference type="NCBI Taxonomy" id="2840824"/>
    <lineage>
        <taxon>Bacteria</taxon>
        <taxon>Bacillati</taxon>
        <taxon>Bacillota</taxon>
        <taxon>Clostridia</taxon>
        <taxon>Eubacteriales</taxon>
        <taxon>Candidatus Fimimorpha</taxon>
    </lineage>
</organism>
<evidence type="ECO:0000256" key="3">
    <source>
        <dbReference type="ARBA" id="ARBA00022842"/>
    </source>
</evidence>
<dbReference type="GO" id="GO:0070204">
    <property type="term" value="F:2-succinyl-5-enolpyruvyl-6-hydroxy-3-cyclohexene-1-carboxylic-acid synthase activity"/>
    <property type="evidence" value="ECO:0007669"/>
    <property type="project" value="InterPro"/>
</dbReference>
<reference evidence="7" key="2">
    <citation type="journal article" date="2021" name="PeerJ">
        <title>Extensive microbial diversity within the chicken gut microbiome revealed by metagenomics and culture.</title>
        <authorList>
            <person name="Gilroy R."/>
            <person name="Ravi A."/>
            <person name="Getino M."/>
            <person name="Pursley I."/>
            <person name="Horton D.L."/>
            <person name="Alikhan N.F."/>
            <person name="Baker D."/>
            <person name="Gharbi K."/>
            <person name="Hall N."/>
            <person name="Watson M."/>
            <person name="Adriaenssens E.M."/>
            <person name="Foster-Nyarko E."/>
            <person name="Jarju S."/>
            <person name="Secka A."/>
            <person name="Antonio M."/>
            <person name="Oren A."/>
            <person name="Chaudhuri R.R."/>
            <person name="La Ragione R."/>
            <person name="Hildebrand F."/>
            <person name="Pallen M.J."/>
        </authorList>
    </citation>
    <scope>NUCLEOTIDE SEQUENCE</scope>
    <source>
        <strain evidence="7">ChiW13-3771</strain>
    </source>
</reference>
<dbReference type="CDD" id="cd07037">
    <property type="entry name" value="TPP_PYR_MenD"/>
    <property type="match status" value="1"/>
</dbReference>
<dbReference type="Pfam" id="PF02776">
    <property type="entry name" value="TPP_enzyme_N"/>
    <property type="match status" value="1"/>
</dbReference>
<feature type="domain" description="Thiamine pyrophosphate enzyme N-terminal TPP-binding" evidence="6">
    <location>
        <begin position="10"/>
        <end position="116"/>
    </location>
</feature>
<evidence type="ECO:0000256" key="5">
    <source>
        <dbReference type="ARBA" id="ARBA00023211"/>
    </source>
</evidence>
<sequence length="575" mass="65331">MNYTNERNVQMLVYLLKAHGIKKVVASPGTTNVTFVASLQNDPYFEIYSCVDERSAAYIACGMAAESDEPVVLSCTGATASRNYVPGLTEAFYRKLPILAVTSSRENYKIGHLQDQVTDRTCPMRDIAKISVQIPSIHNKEEEWAYGVEINKAILELHHRGAGPVHINIVTTYNWTFTTKEISPVRVIKRLTYKDSFPQLKDKRIAIYIGSHKNWRKDELDKIDIFCEKYNAIVLYDVTSNYRGKYGIPLGLAQYYTDIQKSIDVLIHLGEVAGFQANMNMKEVWRVNPDGEIRDLYCKLKYVFEIEEMYFFDYYNKAISDINNTSFFAEWKEQRNHILAKMPELPFSNTWIGFNSLNFLPKSSILHLGILNSLRSWSLLDLPQSVRTYSNTGGYGIDGGISTLIGASLIDRKKLYFGIFGDLAFFYDLNSIGNHNVGNNVRIMLINNGRGVEFRLPSNPGSQFGDDTDKYIAAAGHYGNKSIDLVKHYSQDLGFNYLTASDKDEFNKAATIFFSENRFDKPIIFEVFVDYKNDVKAYELINSIVLSANDKAKQIAKSVLGTKTINQIKKTLRKG</sequence>
<keyword evidence="5" id="KW-0464">Manganese</keyword>
<dbReference type="GO" id="GO:0009234">
    <property type="term" value="P:menaquinone biosynthetic process"/>
    <property type="evidence" value="ECO:0007669"/>
    <property type="project" value="InterPro"/>
</dbReference>
<dbReference type="Gene3D" id="3.40.50.1220">
    <property type="entry name" value="TPP-binding domain"/>
    <property type="match status" value="1"/>
</dbReference>
<dbReference type="PANTHER" id="PTHR42916">
    <property type="entry name" value="2-SUCCINYL-5-ENOLPYRUVYL-6-HYDROXY-3-CYCLOHEXENE-1-CARBOXYLATE SYNTHASE"/>
    <property type="match status" value="1"/>
</dbReference>
<protein>
    <submittedName>
        <fullName evidence="7">2-succinyl-5-enolpyruvyl-6-hydroxy-3-cyclohexene-1-carboxylate synthase</fullName>
    </submittedName>
</protein>
<proteinExistence type="predicted"/>
<dbReference type="Gene3D" id="3.40.50.970">
    <property type="match status" value="2"/>
</dbReference>
<dbReference type="InterPro" id="IPR012001">
    <property type="entry name" value="Thiamin_PyroP_enz_TPP-bd_dom"/>
</dbReference>
<dbReference type="SUPFAM" id="SSF52518">
    <property type="entry name" value="Thiamin diphosphate-binding fold (THDP-binding)"/>
    <property type="match status" value="2"/>
</dbReference>
<evidence type="ECO:0000256" key="4">
    <source>
        <dbReference type="ARBA" id="ARBA00023052"/>
    </source>
</evidence>
<evidence type="ECO:0000256" key="1">
    <source>
        <dbReference type="ARBA" id="ARBA00022679"/>
    </source>
</evidence>
<dbReference type="Proteomes" id="UP000824201">
    <property type="component" value="Unassembled WGS sequence"/>
</dbReference>
<dbReference type="EMBL" id="DVHN01000004">
    <property type="protein sequence ID" value="HIR87462.1"/>
    <property type="molecule type" value="Genomic_DNA"/>
</dbReference>
<dbReference type="PIRSF" id="PIRSF004983">
    <property type="entry name" value="MenD"/>
    <property type="match status" value="1"/>
</dbReference>
<dbReference type="InterPro" id="IPR029061">
    <property type="entry name" value="THDP-binding"/>
</dbReference>
<evidence type="ECO:0000313" key="7">
    <source>
        <dbReference type="EMBL" id="HIR87462.1"/>
    </source>
</evidence>
<keyword evidence="1" id="KW-0808">Transferase</keyword>
<dbReference type="GO" id="GO:0046872">
    <property type="term" value="F:metal ion binding"/>
    <property type="evidence" value="ECO:0007669"/>
    <property type="project" value="UniProtKB-KW"/>
</dbReference>
<dbReference type="GO" id="GO:0030976">
    <property type="term" value="F:thiamine pyrophosphate binding"/>
    <property type="evidence" value="ECO:0007669"/>
    <property type="project" value="InterPro"/>
</dbReference>
<evidence type="ECO:0000256" key="2">
    <source>
        <dbReference type="ARBA" id="ARBA00022723"/>
    </source>
</evidence>
<gene>
    <name evidence="7" type="ORF">IAC96_00780</name>
</gene>
<accession>A0A9D1EBT8</accession>
<reference evidence="7" key="1">
    <citation type="submission" date="2020-10" db="EMBL/GenBank/DDBJ databases">
        <authorList>
            <person name="Gilroy R."/>
        </authorList>
    </citation>
    <scope>NUCLEOTIDE SEQUENCE</scope>
    <source>
        <strain evidence="7">ChiW13-3771</strain>
    </source>
</reference>
<dbReference type="InterPro" id="IPR004433">
    <property type="entry name" value="MenaQ_synth_MenD"/>
</dbReference>
<dbReference type="PANTHER" id="PTHR42916:SF1">
    <property type="entry name" value="PROTEIN PHYLLO, CHLOROPLASTIC"/>
    <property type="match status" value="1"/>
</dbReference>
<name>A0A9D1EBT8_9FIRM</name>
<keyword evidence="4" id="KW-0786">Thiamine pyrophosphate</keyword>
<evidence type="ECO:0000259" key="6">
    <source>
        <dbReference type="Pfam" id="PF02776"/>
    </source>
</evidence>
<comment type="caution">
    <text evidence="7">The sequence shown here is derived from an EMBL/GenBank/DDBJ whole genome shotgun (WGS) entry which is preliminary data.</text>
</comment>
<keyword evidence="2" id="KW-0479">Metal-binding</keyword>
<evidence type="ECO:0000313" key="8">
    <source>
        <dbReference type="Proteomes" id="UP000824201"/>
    </source>
</evidence>
<keyword evidence="3" id="KW-0460">Magnesium</keyword>